<evidence type="ECO:0000313" key="3">
    <source>
        <dbReference type="Proteomes" id="UP000253507"/>
    </source>
</evidence>
<dbReference type="GO" id="GO:0005737">
    <property type="term" value="C:cytoplasm"/>
    <property type="evidence" value="ECO:0007669"/>
    <property type="project" value="TreeGrafter"/>
</dbReference>
<keyword evidence="3" id="KW-1185">Reference proteome</keyword>
<dbReference type="Gene3D" id="3.40.630.30">
    <property type="match status" value="1"/>
</dbReference>
<evidence type="ECO:0000313" key="2">
    <source>
        <dbReference type="EMBL" id="RCG18044.1"/>
    </source>
</evidence>
<dbReference type="EMBL" id="QOIM01000034">
    <property type="protein sequence ID" value="RCG18044.1"/>
    <property type="molecule type" value="Genomic_DNA"/>
</dbReference>
<dbReference type="InterPro" id="IPR051908">
    <property type="entry name" value="Ribosomal_N-acetyltransferase"/>
</dbReference>
<accession>A0A367EIZ1</accession>
<organism evidence="2 3">
    <name type="scientific">Streptomyces reniochalinae</name>
    <dbReference type="NCBI Taxonomy" id="2250578"/>
    <lineage>
        <taxon>Bacteria</taxon>
        <taxon>Bacillati</taxon>
        <taxon>Actinomycetota</taxon>
        <taxon>Actinomycetes</taxon>
        <taxon>Kitasatosporales</taxon>
        <taxon>Streptomycetaceae</taxon>
        <taxon>Streptomyces</taxon>
    </lineage>
</organism>
<dbReference type="AlphaFoldDB" id="A0A367EIZ1"/>
<feature type="domain" description="N-acetyltransferase" evidence="1">
    <location>
        <begin position="26"/>
        <end position="198"/>
    </location>
</feature>
<dbReference type="GO" id="GO:1990189">
    <property type="term" value="F:protein N-terminal-serine acetyltransferase activity"/>
    <property type="evidence" value="ECO:0007669"/>
    <property type="project" value="TreeGrafter"/>
</dbReference>
<dbReference type="SUPFAM" id="SSF55729">
    <property type="entry name" value="Acyl-CoA N-acyltransferases (Nat)"/>
    <property type="match status" value="1"/>
</dbReference>
<dbReference type="RefSeq" id="WP_114016161.1">
    <property type="nucleotide sequence ID" value="NZ_QOIM01000034.1"/>
</dbReference>
<evidence type="ECO:0000259" key="1">
    <source>
        <dbReference type="PROSITE" id="PS51186"/>
    </source>
</evidence>
<gene>
    <name evidence="2" type="ORF">DQ392_15355</name>
</gene>
<name>A0A367EIZ1_9ACTN</name>
<dbReference type="OrthoDB" id="3466127at2"/>
<dbReference type="PANTHER" id="PTHR43441:SF11">
    <property type="entry name" value="RIBOSOMAL-PROTEIN-SERINE ACETYLTRANSFERASE"/>
    <property type="match status" value="1"/>
</dbReference>
<dbReference type="InterPro" id="IPR000182">
    <property type="entry name" value="GNAT_dom"/>
</dbReference>
<dbReference type="PANTHER" id="PTHR43441">
    <property type="entry name" value="RIBOSOMAL-PROTEIN-SERINE ACETYLTRANSFERASE"/>
    <property type="match status" value="1"/>
</dbReference>
<sequence>MEATVWPLYGLRLTTPRLQLRLPDAPTLTAMAELAAGKVHDENEMPFSVPWTATSPEGRRRGCFQHVLSTIADWREDAWTLSTAVVHDGTVIGRCDLSADAFAVVREASTGSWLGMAHQGRGFGTEMRAALLHLAFAGLGAHSATSTAMADNARSRGVSEKLGYRPDGLTVEAVQGRRRPVHRFRLDRADWEQHKTVPVEMAGLDAACLALFGLGGTAHPPADAPR</sequence>
<dbReference type="Proteomes" id="UP000253507">
    <property type="component" value="Unassembled WGS sequence"/>
</dbReference>
<dbReference type="Pfam" id="PF13302">
    <property type="entry name" value="Acetyltransf_3"/>
    <property type="match status" value="1"/>
</dbReference>
<protein>
    <submittedName>
        <fullName evidence="2">N-acetyltransferase</fullName>
    </submittedName>
</protein>
<dbReference type="GO" id="GO:0008999">
    <property type="term" value="F:protein-N-terminal-alanine acetyltransferase activity"/>
    <property type="evidence" value="ECO:0007669"/>
    <property type="project" value="TreeGrafter"/>
</dbReference>
<dbReference type="PROSITE" id="PS51186">
    <property type="entry name" value="GNAT"/>
    <property type="match status" value="1"/>
</dbReference>
<proteinExistence type="predicted"/>
<keyword evidence="2" id="KW-0808">Transferase</keyword>
<comment type="caution">
    <text evidence="2">The sequence shown here is derived from an EMBL/GenBank/DDBJ whole genome shotgun (WGS) entry which is preliminary data.</text>
</comment>
<dbReference type="InterPro" id="IPR016181">
    <property type="entry name" value="Acyl_CoA_acyltransferase"/>
</dbReference>
<reference evidence="2 3" key="1">
    <citation type="submission" date="2018-06" db="EMBL/GenBank/DDBJ databases">
        <title>Streptomyces reniochalinae sp. nov. and Streptomyces diacarnus sp. nov. from marine sponges.</title>
        <authorList>
            <person name="Li L."/>
        </authorList>
    </citation>
    <scope>NUCLEOTIDE SEQUENCE [LARGE SCALE GENOMIC DNA]</scope>
    <source>
        <strain evidence="2 3">LHW50302</strain>
    </source>
</reference>